<comment type="caution">
    <text evidence="2">The sequence shown here is derived from an EMBL/GenBank/DDBJ whole genome shotgun (WGS) entry which is preliminary data.</text>
</comment>
<gene>
    <name evidence="2" type="ORF">H9632_16305</name>
</gene>
<keyword evidence="3" id="KW-1185">Reference proteome</keyword>
<sequence>MFYYEVDNEIQLKLITQNDAEEIFAFIDRSRSYLREWLGWVDNTKTVEDTRAFAAMNLEKFAKREGLDTAIFYKGQFVGKISINTINWTLKKCEVGYFLDEKFQGEGIMTRAVKGIIDIAFHEYKLQKVEIHAAVDNKKSRHIAERLSFMHEGTIRQAEWLYDHYVDHAVYGLMVDEWVGEYK</sequence>
<dbReference type="InterPro" id="IPR000182">
    <property type="entry name" value="GNAT_dom"/>
</dbReference>
<evidence type="ECO:0000259" key="1">
    <source>
        <dbReference type="PROSITE" id="PS51186"/>
    </source>
</evidence>
<dbReference type="Proteomes" id="UP000600565">
    <property type="component" value="Unassembled WGS sequence"/>
</dbReference>
<dbReference type="Pfam" id="PF13302">
    <property type="entry name" value="Acetyltransf_3"/>
    <property type="match status" value="1"/>
</dbReference>
<dbReference type="PANTHER" id="PTHR43441">
    <property type="entry name" value="RIBOSOMAL-PROTEIN-SERINE ACETYLTRANSFERASE"/>
    <property type="match status" value="1"/>
</dbReference>
<reference evidence="2 3" key="1">
    <citation type="submission" date="2020-08" db="EMBL/GenBank/DDBJ databases">
        <title>A Genomic Blueprint of the Chicken Gut Microbiome.</title>
        <authorList>
            <person name="Gilroy R."/>
            <person name="Ravi A."/>
            <person name="Getino M."/>
            <person name="Pursley I."/>
            <person name="Horton D.L."/>
            <person name="Alikhan N.-F."/>
            <person name="Baker D."/>
            <person name="Gharbi K."/>
            <person name="Hall N."/>
            <person name="Watson M."/>
            <person name="Adriaenssens E.M."/>
            <person name="Foster-Nyarko E."/>
            <person name="Jarju S."/>
            <person name="Secka A."/>
            <person name="Antonio M."/>
            <person name="Oren A."/>
            <person name="Chaudhuri R."/>
            <person name="La Ragione R.M."/>
            <person name="Hildebrand F."/>
            <person name="Pallen M.J."/>
        </authorList>
    </citation>
    <scope>NUCLEOTIDE SEQUENCE [LARGE SCALE GENOMIC DNA]</scope>
    <source>
        <strain evidence="2 3">Sa1YVA6</strain>
    </source>
</reference>
<feature type="domain" description="N-acetyltransferase" evidence="1">
    <location>
        <begin position="10"/>
        <end position="176"/>
    </location>
</feature>
<dbReference type="RefSeq" id="WP_191705127.1">
    <property type="nucleotide sequence ID" value="NZ_JACSPW010000019.1"/>
</dbReference>
<proteinExistence type="predicted"/>
<name>A0ABR8XRU4_9BACL</name>
<accession>A0ABR8XRU4</accession>
<protein>
    <submittedName>
        <fullName evidence="2">GNAT family N-acetyltransferase</fullName>
    </submittedName>
</protein>
<dbReference type="SUPFAM" id="SSF55729">
    <property type="entry name" value="Acyl-CoA N-acyltransferases (Nat)"/>
    <property type="match status" value="1"/>
</dbReference>
<dbReference type="InterPro" id="IPR051908">
    <property type="entry name" value="Ribosomal_N-acetyltransferase"/>
</dbReference>
<dbReference type="PROSITE" id="PS51186">
    <property type="entry name" value="GNAT"/>
    <property type="match status" value="1"/>
</dbReference>
<evidence type="ECO:0000313" key="3">
    <source>
        <dbReference type="Proteomes" id="UP000600565"/>
    </source>
</evidence>
<dbReference type="PANTHER" id="PTHR43441:SF12">
    <property type="entry name" value="RIBOSOMAL N-ACETYLTRANSFERASE YDAF-RELATED"/>
    <property type="match status" value="1"/>
</dbReference>
<evidence type="ECO:0000313" key="2">
    <source>
        <dbReference type="EMBL" id="MBD8034631.1"/>
    </source>
</evidence>
<dbReference type="InterPro" id="IPR016181">
    <property type="entry name" value="Acyl_CoA_acyltransferase"/>
</dbReference>
<organism evidence="2 3">
    <name type="scientific">Solibacillus merdavium</name>
    <dbReference type="NCBI Taxonomy" id="2762218"/>
    <lineage>
        <taxon>Bacteria</taxon>
        <taxon>Bacillati</taxon>
        <taxon>Bacillota</taxon>
        <taxon>Bacilli</taxon>
        <taxon>Bacillales</taxon>
        <taxon>Caryophanaceae</taxon>
        <taxon>Solibacillus</taxon>
    </lineage>
</organism>
<dbReference type="Gene3D" id="3.40.630.30">
    <property type="match status" value="1"/>
</dbReference>
<dbReference type="EMBL" id="JACSPW010000019">
    <property type="protein sequence ID" value="MBD8034631.1"/>
    <property type="molecule type" value="Genomic_DNA"/>
</dbReference>